<feature type="transmembrane region" description="Helical" evidence="6">
    <location>
        <begin position="269"/>
        <end position="292"/>
    </location>
</feature>
<name>A0A4U1BGG7_9GAMM</name>
<dbReference type="Proteomes" id="UP000305674">
    <property type="component" value="Unassembled WGS sequence"/>
</dbReference>
<evidence type="ECO:0000256" key="4">
    <source>
        <dbReference type="ARBA" id="ARBA00022989"/>
    </source>
</evidence>
<evidence type="ECO:0000313" key="8">
    <source>
        <dbReference type="EMBL" id="TKB50422.1"/>
    </source>
</evidence>
<keyword evidence="3 6" id="KW-0812">Transmembrane</keyword>
<feature type="transmembrane region" description="Helical" evidence="6">
    <location>
        <begin position="418"/>
        <end position="443"/>
    </location>
</feature>
<dbReference type="PANTHER" id="PTHR33406">
    <property type="entry name" value="MEMBRANE PROTEIN MJ1562-RELATED"/>
    <property type="match status" value="1"/>
</dbReference>
<feature type="transmembrane region" description="Helical" evidence="6">
    <location>
        <begin position="687"/>
        <end position="709"/>
    </location>
</feature>
<feature type="transmembrane region" description="Helical" evidence="6">
    <location>
        <begin position="632"/>
        <end position="648"/>
    </location>
</feature>
<keyword evidence="5 6" id="KW-0472">Membrane</keyword>
<dbReference type="AlphaFoldDB" id="A0A4U1BGG7"/>
<feature type="domain" description="SSD" evidence="7">
    <location>
        <begin position="267"/>
        <end position="394"/>
    </location>
</feature>
<dbReference type="OrthoDB" id="5963930at2"/>
<dbReference type="InterPro" id="IPR000731">
    <property type="entry name" value="SSD"/>
</dbReference>
<dbReference type="RefSeq" id="WP_136851779.1">
    <property type="nucleotide sequence ID" value="NZ_SWCI01000002.1"/>
</dbReference>
<keyword evidence="4 6" id="KW-1133">Transmembrane helix</keyword>
<evidence type="ECO:0000256" key="6">
    <source>
        <dbReference type="SAM" id="Phobius"/>
    </source>
</evidence>
<evidence type="ECO:0000256" key="1">
    <source>
        <dbReference type="ARBA" id="ARBA00004651"/>
    </source>
</evidence>
<evidence type="ECO:0000256" key="3">
    <source>
        <dbReference type="ARBA" id="ARBA00022692"/>
    </source>
</evidence>
<organism evidence="8 9">
    <name type="scientific">Ferrimonas sediminicola</name>
    <dbReference type="NCBI Taxonomy" id="2569538"/>
    <lineage>
        <taxon>Bacteria</taxon>
        <taxon>Pseudomonadati</taxon>
        <taxon>Pseudomonadota</taxon>
        <taxon>Gammaproteobacteria</taxon>
        <taxon>Alteromonadales</taxon>
        <taxon>Ferrimonadaceae</taxon>
        <taxon>Ferrimonas</taxon>
    </lineage>
</organism>
<dbReference type="Gene3D" id="1.20.1640.10">
    <property type="entry name" value="Multidrug efflux transporter AcrB transmembrane domain"/>
    <property type="match status" value="2"/>
</dbReference>
<dbReference type="PROSITE" id="PS50156">
    <property type="entry name" value="SSD"/>
    <property type="match status" value="1"/>
</dbReference>
<protein>
    <submittedName>
        <fullName evidence="8">RND family transporter</fullName>
    </submittedName>
</protein>
<evidence type="ECO:0000259" key="7">
    <source>
        <dbReference type="PROSITE" id="PS50156"/>
    </source>
</evidence>
<keyword evidence="9" id="KW-1185">Reference proteome</keyword>
<evidence type="ECO:0000256" key="5">
    <source>
        <dbReference type="ARBA" id="ARBA00023136"/>
    </source>
</evidence>
<dbReference type="GO" id="GO:0005886">
    <property type="term" value="C:plasma membrane"/>
    <property type="evidence" value="ECO:0007669"/>
    <property type="project" value="UniProtKB-SubCell"/>
</dbReference>
<dbReference type="InterPro" id="IPR004869">
    <property type="entry name" value="MMPL_dom"/>
</dbReference>
<dbReference type="Pfam" id="PF03176">
    <property type="entry name" value="MMPL"/>
    <property type="match status" value="2"/>
</dbReference>
<comment type="caution">
    <text evidence="8">The sequence shown here is derived from an EMBL/GenBank/DDBJ whole genome shotgun (WGS) entry which is preliminary data.</text>
</comment>
<dbReference type="SUPFAM" id="SSF82866">
    <property type="entry name" value="Multidrug efflux transporter AcrB transmembrane domain"/>
    <property type="match status" value="2"/>
</dbReference>
<dbReference type="EMBL" id="SWCI01000002">
    <property type="protein sequence ID" value="TKB50422.1"/>
    <property type="molecule type" value="Genomic_DNA"/>
</dbReference>
<reference evidence="8 9" key="1">
    <citation type="submission" date="2019-04" db="EMBL/GenBank/DDBJ databases">
        <authorList>
            <person name="Hwang J.C."/>
        </authorList>
    </citation>
    <scope>NUCLEOTIDE SEQUENCE [LARGE SCALE GENOMIC DNA]</scope>
    <source>
        <strain evidence="8 9">IMCC35001</strain>
    </source>
</reference>
<evidence type="ECO:0000313" key="9">
    <source>
        <dbReference type="Proteomes" id="UP000305674"/>
    </source>
</evidence>
<accession>A0A4U1BGG7</accession>
<feature type="transmembrane region" description="Helical" evidence="6">
    <location>
        <begin position="755"/>
        <end position="782"/>
    </location>
</feature>
<dbReference type="PANTHER" id="PTHR33406:SF10">
    <property type="entry name" value="SSD DOMAIN-CONTAINING PROTEIN"/>
    <property type="match status" value="1"/>
</dbReference>
<feature type="transmembrane region" description="Helical" evidence="6">
    <location>
        <begin position="655"/>
        <end position="675"/>
    </location>
</feature>
<evidence type="ECO:0000256" key="2">
    <source>
        <dbReference type="ARBA" id="ARBA00022475"/>
    </source>
</evidence>
<feature type="transmembrane region" description="Helical" evidence="6">
    <location>
        <begin position="240"/>
        <end position="262"/>
    </location>
</feature>
<feature type="transmembrane region" description="Helical" evidence="6">
    <location>
        <begin position="298"/>
        <end position="319"/>
    </location>
</feature>
<dbReference type="InterPro" id="IPR050545">
    <property type="entry name" value="Mycobact_MmpL"/>
</dbReference>
<feature type="transmembrane region" description="Helical" evidence="6">
    <location>
        <begin position="373"/>
        <end position="397"/>
    </location>
</feature>
<proteinExistence type="predicted"/>
<keyword evidence="2" id="KW-1003">Cell membrane</keyword>
<feature type="transmembrane region" description="Helical" evidence="6">
    <location>
        <begin position="729"/>
        <end position="749"/>
    </location>
</feature>
<comment type="subcellular location">
    <subcellularLocation>
        <location evidence="1">Cell membrane</location>
        <topology evidence="1">Multi-pass membrane protein</topology>
    </subcellularLocation>
</comment>
<feature type="transmembrane region" description="Helical" evidence="6">
    <location>
        <begin position="340"/>
        <end position="361"/>
    </location>
</feature>
<gene>
    <name evidence="8" type="ORF">FCL40_04505</name>
</gene>
<sequence length="787" mass="85634">MTTRMVNWIEQMLFRARETVLLMFLVATVALGYGASQLRMDAAFTKNIPLNHPYMATYLKHREQFGGANSIMVAVEDSSGDIFNPKFFQVLREIHDQLFFIEGINRSQVKSLYSPSTRFTEVVEDGFQGGPVIPADFKPTEQGLAVVRANIEKAGAVGRLVADDFSAAMVSAQLMDRVSLGEEERARAQKEGRTDMTKPLDVLALADTLERELRAKYQDDSIKIHIIGFAKMAGDVAEGAAGVVGFFGVALVITALMVFYFCHCPKLTILPLFCSMVAVVWQLGGLTVLGFGLDPMSILVPFLVFAIGVSHGVQMINAVGHKVAEGHSAKAAAQLAFRSLLVPGGVALLSDTIGFLTLLSIDIGIIRELAITASLGVAVIILTNLVLLPILLSYVNFGERYLNRVREEHARVSPVWQAISVFAAKPWALVIVVVAVIGFLAGYEKSQQMKIGDLHAGAPALKEDSRYNLDTAFITDKFTITTDVLTVIVEAFPEACTYHHVLERIDRFQWQMANVPGVESTVSLASVAKVVNGGFNEGNPKWRVLPRTTPTLVQSVAQIPTSTGLLNNDCSVMPVYLFLKDHKADTINTVVDEVKALQQQFDNDELGFRLASGPVGVMAATNEAVEAAQGPMILYVYGAVFLLCLMSFRSIRATIAVIVPLYLVSTLAQALMVALDIGLTVSTLPVIALGVGIGVDYGIYILSSMSIMLREGKPVQEAYLKALCDRGNAVVFTGITLAVGVSTWVFSALKFQMDMGIMLTFMFLVNMLAAIILLPAMVKLLWFNRKA</sequence>